<sequence>MKVNGVKHLIIINNNMLSSPVCGGTVAGRVFLSIYLVHCKQSDYSDYHSRYRAPGTFRPTGKSIQPAGSGCDIHFAHPSTSTLAGYSDELHVLQPDRPIIIYNNRSALFLTQNPIPHKRAKHIEFDYHYIRELVTLVKLVTKFIPTKLQVAGIFTRSLPRPQFDFFVNKFVLVHHRFACRGDILGFKKRALGAIKRKAHLGARPCALCNTRRELYKKRGLCAIFVEALLREEDENGGLLRDCEGNEKETAALELGLTLPYVYLLFITN</sequence>
<name>A0A5N6NSG5_9ASTR</name>
<accession>A0A5N6NSG5</accession>
<protein>
    <recommendedName>
        <fullName evidence="3">Reverse transcriptase Ty1/copia-type domain-containing protein</fullName>
    </recommendedName>
</protein>
<gene>
    <name evidence="1" type="ORF">E3N88_17658</name>
</gene>
<comment type="caution">
    <text evidence="1">The sequence shown here is derived from an EMBL/GenBank/DDBJ whole genome shotgun (WGS) entry which is preliminary data.</text>
</comment>
<evidence type="ECO:0000313" key="2">
    <source>
        <dbReference type="Proteomes" id="UP000326396"/>
    </source>
</evidence>
<keyword evidence="2" id="KW-1185">Reference proteome</keyword>
<evidence type="ECO:0000313" key="1">
    <source>
        <dbReference type="EMBL" id="KAD5317712.1"/>
    </source>
</evidence>
<dbReference type="CDD" id="cd09272">
    <property type="entry name" value="RNase_HI_RT_Ty1"/>
    <property type="match status" value="1"/>
</dbReference>
<dbReference type="OrthoDB" id="1931513at2759"/>
<dbReference type="Proteomes" id="UP000326396">
    <property type="component" value="Linkage Group LG17"/>
</dbReference>
<proteinExistence type="predicted"/>
<reference evidence="1 2" key="1">
    <citation type="submission" date="2019-05" db="EMBL/GenBank/DDBJ databases">
        <title>Mikania micrantha, genome provides insights into the molecular mechanism of rapid growth.</title>
        <authorList>
            <person name="Liu B."/>
        </authorList>
    </citation>
    <scope>NUCLEOTIDE SEQUENCE [LARGE SCALE GENOMIC DNA]</scope>
    <source>
        <strain evidence="1">NLD-2019</strain>
        <tissue evidence="1">Leaf</tissue>
    </source>
</reference>
<dbReference type="EMBL" id="SZYD01000009">
    <property type="protein sequence ID" value="KAD5317712.1"/>
    <property type="molecule type" value="Genomic_DNA"/>
</dbReference>
<dbReference type="AlphaFoldDB" id="A0A5N6NSG5"/>
<evidence type="ECO:0008006" key="3">
    <source>
        <dbReference type="Google" id="ProtNLM"/>
    </source>
</evidence>
<organism evidence="1 2">
    <name type="scientific">Mikania micrantha</name>
    <name type="common">bitter vine</name>
    <dbReference type="NCBI Taxonomy" id="192012"/>
    <lineage>
        <taxon>Eukaryota</taxon>
        <taxon>Viridiplantae</taxon>
        <taxon>Streptophyta</taxon>
        <taxon>Embryophyta</taxon>
        <taxon>Tracheophyta</taxon>
        <taxon>Spermatophyta</taxon>
        <taxon>Magnoliopsida</taxon>
        <taxon>eudicotyledons</taxon>
        <taxon>Gunneridae</taxon>
        <taxon>Pentapetalae</taxon>
        <taxon>asterids</taxon>
        <taxon>campanulids</taxon>
        <taxon>Asterales</taxon>
        <taxon>Asteraceae</taxon>
        <taxon>Asteroideae</taxon>
        <taxon>Heliantheae alliance</taxon>
        <taxon>Eupatorieae</taxon>
        <taxon>Mikania</taxon>
    </lineage>
</organism>